<dbReference type="SUPFAM" id="SSF57667">
    <property type="entry name" value="beta-beta-alpha zinc fingers"/>
    <property type="match status" value="1"/>
</dbReference>
<keyword evidence="5" id="KW-0862">Zinc</keyword>
<dbReference type="PANTHER" id="PTHR13267">
    <property type="entry name" value="ZINC FINGER PROTEIN 277"/>
    <property type="match status" value="1"/>
</dbReference>
<feature type="domain" description="Protein arginine N-methyltransferase 3-like C2H2 zinc finger" evidence="6">
    <location>
        <begin position="59"/>
        <end position="80"/>
    </location>
</feature>
<dbReference type="InterPro" id="IPR036236">
    <property type="entry name" value="Znf_C2H2_sf"/>
</dbReference>
<dbReference type="GO" id="GO:0035242">
    <property type="term" value="F:protein-arginine omega-N asymmetric methyltransferase activity"/>
    <property type="evidence" value="ECO:0007669"/>
    <property type="project" value="UniProtKB-EC"/>
</dbReference>
<comment type="subcellular location">
    <subcellularLocation>
        <location evidence="1">Cytoplasm</location>
    </subcellularLocation>
</comment>
<dbReference type="GO" id="GO:0046872">
    <property type="term" value="F:metal ion binding"/>
    <property type="evidence" value="ECO:0007669"/>
    <property type="project" value="UniProtKB-KW"/>
</dbReference>
<dbReference type="Pfam" id="PF21137">
    <property type="entry name" value="ANM3_C2H2_Zf"/>
    <property type="match status" value="1"/>
</dbReference>
<keyword evidence="3" id="KW-0963">Cytoplasm</keyword>
<evidence type="ECO:0000259" key="6">
    <source>
        <dbReference type="Pfam" id="PF21137"/>
    </source>
</evidence>
<dbReference type="PANTHER" id="PTHR13267:SF3">
    <property type="entry name" value="ZINC FINGER PROTEIN 277"/>
    <property type="match status" value="1"/>
</dbReference>
<name>A0A3Q3CL86_HAPBU</name>
<dbReference type="EC" id="2.1.1.319" evidence="2"/>
<evidence type="ECO:0000256" key="1">
    <source>
        <dbReference type="ARBA" id="ARBA00004496"/>
    </source>
</evidence>
<evidence type="ECO:0000313" key="7">
    <source>
        <dbReference type="Ensembl" id="ENSHBUP00000025117.1"/>
    </source>
</evidence>
<evidence type="ECO:0000313" key="8">
    <source>
        <dbReference type="Proteomes" id="UP000264840"/>
    </source>
</evidence>
<dbReference type="AlphaFoldDB" id="A0A3Q3CL86"/>
<dbReference type="InterPro" id="IPR049482">
    <property type="entry name" value="ANM3-like_C2H2_Zf"/>
</dbReference>
<protein>
    <recommendedName>
        <fullName evidence="2">type I protein arginine methyltransferase</fullName>
        <ecNumber evidence="2">2.1.1.319</ecNumber>
    </recommendedName>
</protein>
<evidence type="ECO:0000256" key="3">
    <source>
        <dbReference type="ARBA" id="ARBA00022490"/>
    </source>
</evidence>
<organism evidence="7 8">
    <name type="scientific">Haplochromis burtoni</name>
    <name type="common">Burton's mouthbrooder</name>
    <name type="synonym">Chromis burtoni</name>
    <dbReference type="NCBI Taxonomy" id="8153"/>
    <lineage>
        <taxon>Eukaryota</taxon>
        <taxon>Metazoa</taxon>
        <taxon>Chordata</taxon>
        <taxon>Craniata</taxon>
        <taxon>Vertebrata</taxon>
        <taxon>Euteleostomi</taxon>
        <taxon>Actinopterygii</taxon>
        <taxon>Neopterygii</taxon>
        <taxon>Teleostei</taxon>
        <taxon>Neoteleostei</taxon>
        <taxon>Acanthomorphata</taxon>
        <taxon>Ovalentaria</taxon>
        <taxon>Cichlomorphae</taxon>
        <taxon>Cichliformes</taxon>
        <taxon>Cichlidae</taxon>
        <taxon>African cichlids</taxon>
        <taxon>Pseudocrenilabrinae</taxon>
        <taxon>Haplochromini</taxon>
        <taxon>Haplochromis</taxon>
    </lineage>
</organism>
<proteinExistence type="predicted"/>
<dbReference type="InterPro" id="IPR040048">
    <property type="entry name" value="ZNF277"/>
</dbReference>
<reference evidence="7" key="2">
    <citation type="submission" date="2025-09" db="UniProtKB">
        <authorList>
            <consortium name="Ensembl"/>
        </authorList>
    </citation>
    <scope>IDENTIFICATION</scope>
</reference>
<sequence>MPELSDGDDDDDVDDEEQWQWMEEDSQPVTCLFCDRLLSSVNATLQHCTAEHQVNIVDLIRNYNLDDYGYIKMINFIRSTIHDYIHFLCSEDFLQPVLQDDPLLQTGTESSLYILSTG</sequence>
<dbReference type="STRING" id="8153.ENSHBUP00000025117"/>
<dbReference type="OMA" id="GKMNILY"/>
<dbReference type="GO" id="GO:0005737">
    <property type="term" value="C:cytoplasm"/>
    <property type="evidence" value="ECO:0007669"/>
    <property type="project" value="UniProtKB-SubCell"/>
</dbReference>
<evidence type="ECO:0000256" key="4">
    <source>
        <dbReference type="ARBA" id="ARBA00022723"/>
    </source>
</evidence>
<keyword evidence="4" id="KW-0479">Metal-binding</keyword>
<evidence type="ECO:0000256" key="2">
    <source>
        <dbReference type="ARBA" id="ARBA00011925"/>
    </source>
</evidence>
<keyword evidence="8" id="KW-1185">Reference proteome</keyword>
<dbReference type="Proteomes" id="UP000264840">
    <property type="component" value="Unplaced"/>
</dbReference>
<accession>A0A3Q3CL86</accession>
<dbReference type="Ensembl" id="ENSHBUT00000006795.1">
    <property type="protein sequence ID" value="ENSHBUP00000025117.1"/>
    <property type="gene ID" value="ENSHBUG00000006970.1"/>
</dbReference>
<dbReference type="GeneTree" id="ENSGT00990000210585"/>
<evidence type="ECO:0000256" key="5">
    <source>
        <dbReference type="ARBA" id="ARBA00022833"/>
    </source>
</evidence>
<reference evidence="7" key="1">
    <citation type="submission" date="2025-08" db="UniProtKB">
        <authorList>
            <consortium name="Ensembl"/>
        </authorList>
    </citation>
    <scope>IDENTIFICATION</scope>
</reference>